<reference evidence="1" key="1">
    <citation type="thesis" date="2021" institute="BYU ScholarsArchive" country="Provo, UT, USA">
        <title>Applications of and Algorithms for Genome Assembly and Genomic Analyses with an Emphasis on Marine Teleosts.</title>
        <authorList>
            <person name="Pickett B.D."/>
        </authorList>
    </citation>
    <scope>NUCLEOTIDE SEQUENCE</scope>
    <source>
        <strain evidence="1">HI-2016</strain>
    </source>
</reference>
<name>A0A8T2NSY5_9TELE</name>
<evidence type="ECO:0000313" key="2">
    <source>
        <dbReference type="Proteomes" id="UP000824540"/>
    </source>
</evidence>
<proteinExistence type="predicted"/>
<keyword evidence="2" id="KW-1185">Reference proteome</keyword>
<protein>
    <submittedName>
        <fullName evidence="1">Uncharacterized protein</fullName>
    </submittedName>
</protein>
<accession>A0A8T2NSY5</accession>
<comment type="caution">
    <text evidence="1">The sequence shown here is derived from an EMBL/GenBank/DDBJ whole genome shotgun (WGS) entry which is preliminary data.</text>
</comment>
<gene>
    <name evidence="1" type="ORF">JZ751_020324</name>
</gene>
<dbReference type="EMBL" id="JAFBMS010000040">
    <property type="protein sequence ID" value="KAG9340732.1"/>
    <property type="molecule type" value="Genomic_DNA"/>
</dbReference>
<evidence type="ECO:0000313" key="1">
    <source>
        <dbReference type="EMBL" id="KAG9340732.1"/>
    </source>
</evidence>
<dbReference type="Proteomes" id="UP000824540">
    <property type="component" value="Unassembled WGS sequence"/>
</dbReference>
<organism evidence="1 2">
    <name type="scientific">Albula glossodonta</name>
    <name type="common">roundjaw bonefish</name>
    <dbReference type="NCBI Taxonomy" id="121402"/>
    <lineage>
        <taxon>Eukaryota</taxon>
        <taxon>Metazoa</taxon>
        <taxon>Chordata</taxon>
        <taxon>Craniata</taxon>
        <taxon>Vertebrata</taxon>
        <taxon>Euteleostomi</taxon>
        <taxon>Actinopterygii</taxon>
        <taxon>Neopterygii</taxon>
        <taxon>Teleostei</taxon>
        <taxon>Albuliformes</taxon>
        <taxon>Albulidae</taxon>
        <taxon>Albula</taxon>
    </lineage>
</organism>
<dbReference type="AlphaFoldDB" id="A0A8T2NSY5"/>
<sequence length="140" mass="14848">MRDMGYYSFGKDVRVSIQLATVLQTPCPGKDAGDGFLHAHTKAPDDFSTWATMSSINLCSYQIFSLSNSEGPLLLDGILEAAVCKACDGLGGTEKERAQGTHQGYASLTSSVLYIPIPQPPAGKSYTSHSFPALPSDGTN</sequence>